<feature type="compositionally biased region" description="Polar residues" evidence="1">
    <location>
        <begin position="345"/>
        <end position="357"/>
    </location>
</feature>
<accession>A0A9D4SY85</accession>
<dbReference type="Pfam" id="PF10312">
    <property type="entry name" value="Cactin_mid"/>
    <property type="match status" value="1"/>
</dbReference>
<evidence type="ECO:0000259" key="2">
    <source>
        <dbReference type="Pfam" id="PF10312"/>
    </source>
</evidence>
<evidence type="ECO:0000313" key="4">
    <source>
        <dbReference type="Proteomes" id="UP000821837"/>
    </source>
</evidence>
<dbReference type="EMBL" id="JABSTV010001250">
    <property type="protein sequence ID" value="KAH7956675.1"/>
    <property type="molecule type" value="Genomic_DNA"/>
</dbReference>
<dbReference type="GO" id="GO:0005681">
    <property type="term" value="C:spliceosomal complex"/>
    <property type="evidence" value="ECO:0007669"/>
    <property type="project" value="TreeGrafter"/>
</dbReference>
<feature type="compositionally biased region" description="Acidic residues" evidence="1">
    <location>
        <begin position="361"/>
        <end position="379"/>
    </location>
</feature>
<organism evidence="3 4">
    <name type="scientific">Rhipicephalus sanguineus</name>
    <name type="common">Brown dog tick</name>
    <name type="synonym">Ixodes sanguineus</name>
    <dbReference type="NCBI Taxonomy" id="34632"/>
    <lineage>
        <taxon>Eukaryota</taxon>
        <taxon>Metazoa</taxon>
        <taxon>Ecdysozoa</taxon>
        <taxon>Arthropoda</taxon>
        <taxon>Chelicerata</taxon>
        <taxon>Arachnida</taxon>
        <taxon>Acari</taxon>
        <taxon>Parasitiformes</taxon>
        <taxon>Ixodida</taxon>
        <taxon>Ixodoidea</taxon>
        <taxon>Ixodidae</taxon>
        <taxon>Rhipicephalinae</taxon>
        <taxon>Rhipicephalus</taxon>
        <taxon>Rhipicephalus</taxon>
    </lineage>
</organism>
<dbReference type="Proteomes" id="UP000821837">
    <property type="component" value="Unassembled WGS sequence"/>
</dbReference>
<dbReference type="PANTHER" id="PTHR21737">
    <property type="entry name" value="POLYGLUTAMINE BINDING PROTEIN 1/MARVEL MEMBRANE-ASSOCIATING DOMAIN CONTAINING 3"/>
    <property type="match status" value="1"/>
</dbReference>
<dbReference type="GO" id="GO:0005737">
    <property type="term" value="C:cytoplasm"/>
    <property type="evidence" value="ECO:0007669"/>
    <property type="project" value="TreeGrafter"/>
</dbReference>
<feature type="domain" description="Splicing factor cactin central" evidence="2">
    <location>
        <begin position="114"/>
        <end position="303"/>
    </location>
</feature>
<keyword evidence="4" id="KW-1185">Reference proteome</keyword>
<gene>
    <name evidence="3" type="ORF">HPB52_011625</name>
</gene>
<dbReference type="AlphaFoldDB" id="A0A9D4SY85"/>
<comment type="caution">
    <text evidence="3">The sequence shown here is derived from an EMBL/GenBank/DDBJ whole genome shotgun (WGS) entry which is preliminary data.</text>
</comment>
<feature type="compositionally biased region" description="Basic and acidic residues" evidence="1">
    <location>
        <begin position="382"/>
        <end position="391"/>
    </location>
</feature>
<evidence type="ECO:0000313" key="3">
    <source>
        <dbReference type="EMBL" id="KAH7956675.1"/>
    </source>
</evidence>
<reference evidence="3" key="2">
    <citation type="submission" date="2021-09" db="EMBL/GenBank/DDBJ databases">
        <authorList>
            <person name="Jia N."/>
            <person name="Wang J."/>
            <person name="Shi W."/>
            <person name="Du L."/>
            <person name="Sun Y."/>
            <person name="Zhan W."/>
            <person name="Jiang J."/>
            <person name="Wang Q."/>
            <person name="Zhang B."/>
            <person name="Ji P."/>
            <person name="Sakyi L.B."/>
            <person name="Cui X."/>
            <person name="Yuan T."/>
            <person name="Jiang B."/>
            <person name="Yang W."/>
            <person name="Lam T.T.-Y."/>
            <person name="Chang Q."/>
            <person name="Ding S."/>
            <person name="Wang X."/>
            <person name="Zhu J."/>
            <person name="Ruan X."/>
            <person name="Zhao L."/>
            <person name="Wei J."/>
            <person name="Que T."/>
            <person name="Du C."/>
            <person name="Cheng J."/>
            <person name="Dai P."/>
            <person name="Han X."/>
            <person name="Huang E."/>
            <person name="Gao Y."/>
            <person name="Liu J."/>
            <person name="Shao H."/>
            <person name="Ye R."/>
            <person name="Li L."/>
            <person name="Wei W."/>
            <person name="Wang X."/>
            <person name="Wang C."/>
            <person name="Huo Q."/>
            <person name="Li W."/>
            <person name="Guo W."/>
            <person name="Chen H."/>
            <person name="Chen S."/>
            <person name="Zhou L."/>
            <person name="Zhou L."/>
            <person name="Ni X."/>
            <person name="Tian J."/>
            <person name="Zhou Y."/>
            <person name="Sheng Y."/>
            <person name="Liu T."/>
            <person name="Pan Y."/>
            <person name="Xia L."/>
            <person name="Li J."/>
            <person name="Zhao F."/>
            <person name="Cao W."/>
        </authorList>
    </citation>
    <scope>NUCLEOTIDE SEQUENCE</scope>
    <source>
        <strain evidence="3">Rsan-2018</strain>
        <tissue evidence="3">Larvae</tissue>
    </source>
</reference>
<proteinExistence type="predicted"/>
<sequence>MPLIEELEKERQRLKIEKRKAKEAMKATETPEQKRLRRLAKKEAKERKRKAEMGWDEEYLGYTNTDNPFGDANLLKSFKWEKKYEREGLKNVSEEEIERRNRLKLEENRTRIQRDKEAAQFQEWEKQEDNFHLQQAILRSKIRIEDGRAKPIDLLARYISAEGEDFGVEMLEPYIYLNGLTMEDLEDLQEDIKVYMELENSRNLSYWRDVQIIVEEELRKLRRLDASSVDALVGERREGINAAVSQDVVEVFKGKTPGQLQALYQQIDQRIRSKEEGLDVPYWETLLSRLKAYMARARLRERHQENLRRKLFQLKQEQGVESEPLFPCVKAEPEEAKTEPATEPQPSTSMQDGSTSVKEAEQEDSADADEEQPAEEPVPEDPLVKCEEEYRAGGYSPRLIQPDEVEPGTLLVDGDEDEQRLEFSRQQLLGTGRIQNLGGTEAEQAFEQEARRGMNPDEASFSVESPLQDKTYLWSDKYRPRKPRYFNRVHTVSVLLPVHVECNGS</sequence>
<dbReference type="PANTHER" id="PTHR21737:SF4">
    <property type="entry name" value="SPLICING FACTOR CACTIN"/>
    <property type="match status" value="1"/>
</dbReference>
<name>A0A9D4SY85_RHISA</name>
<reference evidence="3" key="1">
    <citation type="journal article" date="2020" name="Cell">
        <title>Large-Scale Comparative Analyses of Tick Genomes Elucidate Their Genetic Diversity and Vector Capacities.</title>
        <authorList>
            <consortium name="Tick Genome and Microbiome Consortium (TIGMIC)"/>
            <person name="Jia N."/>
            <person name="Wang J."/>
            <person name="Shi W."/>
            <person name="Du L."/>
            <person name="Sun Y."/>
            <person name="Zhan W."/>
            <person name="Jiang J.F."/>
            <person name="Wang Q."/>
            <person name="Zhang B."/>
            <person name="Ji P."/>
            <person name="Bell-Sakyi L."/>
            <person name="Cui X.M."/>
            <person name="Yuan T.T."/>
            <person name="Jiang B.G."/>
            <person name="Yang W.F."/>
            <person name="Lam T.T."/>
            <person name="Chang Q.C."/>
            <person name="Ding S.J."/>
            <person name="Wang X.J."/>
            <person name="Zhu J.G."/>
            <person name="Ruan X.D."/>
            <person name="Zhao L."/>
            <person name="Wei J.T."/>
            <person name="Ye R.Z."/>
            <person name="Que T.C."/>
            <person name="Du C.H."/>
            <person name="Zhou Y.H."/>
            <person name="Cheng J.X."/>
            <person name="Dai P.F."/>
            <person name="Guo W.B."/>
            <person name="Han X.H."/>
            <person name="Huang E.J."/>
            <person name="Li L.F."/>
            <person name="Wei W."/>
            <person name="Gao Y.C."/>
            <person name="Liu J.Z."/>
            <person name="Shao H.Z."/>
            <person name="Wang X."/>
            <person name="Wang C.C."/>
            <person name="Yang T.C."/>
            <person name="Huo Q.B."/>
            <person name="Li W."/>
            <person name="Chen H.Y."/>
            <person name="Chen S.E."/>
            <person name="Zhou L.G."/>
            <person name="Ni X.B."/>
            <person name="Tian J.H."/>
            <person name="Sheng Y."/>
            <person name="Liu T."/>
            <person name="Pan Y.S."/>
            <person name="Xia L.Y."/>
            <person name="Li J."/>
            <person name="Zhao F."/>
            <person name="Cao W.C."/>
        </authorList>
    </citation>
    <scope>NUCLEOTIDE SEQUENCE</scope>
    <source>
        <strain evidence="3">Rsan-2018</strain>
    </source>
</reference>
<evidence type="ECO:0000256" key="1">
    <source>
        <dbReference type="SAM" id="MobiDB-lite"/>
    </source>
</evidence>
<feature type="region of interest" description="Disordered" evidence="1">
    <location>
        <begin position="333"/>
        <end position="417"/>
    </location>
</feature>
<dbReference type="InterPro" id="IPR018816">
    <property type="entry name" value="Cactin_central"/>
</dbReference>
<dbReference type="GO" id="GO:0045292">
    <property type="term" value="P:mRNA cis splicing, via spliceosome"/>
    <property type="evidence" value="ECO:0007669"/>
    <property type="project" value="TreeGrafter"/>
</dbReference>
<dbReference type="VEuPathDB" id="VectorBase:RSAN_035684"/>
<protein>
    <recommendedName>
        <fullName evidence="2">Splicing factor cactin central domain-containing protein</fullName>
    </recommendedName>
</protein>